<protein>
    <submittedName>
        <fullName evidence="2">Uncharacterized protein</fullName>
    </submittedName>
</protein>
<feature type="signal peptide" evidence="1">
    <location>
        <begin position="1"/>
        <end position="25"/>
    </location>
</feature>
<feature type="chain" id="PRO_5037905773" evidence="1">
    <location>
        <begin position="26"/>
        <end position="190"/>
    </location>
</feature>
<dbReference type="EMBL" id="JAAQPH010000003">
    <property type="protein sequence ID" value="NIA67920.1"/>
    <property type="molecule type" value="Genomic_DNA"/>
</dbReference>
<keyword evidence="3" id="KW-1185">Reference proteome</keyword>
<keyword evidence="1" id="KW-0732">Signal</keyword>
<dbReference type="RefSeq" id="WP_167221967.1">
    <property type="nucleotide sequence ID" value="NZ_JAAQPH010000003.1"/>
</dbReference>
<accession>A0A967C402</accession>
<sequence length="190" mass="21260">MTATLTRRAVVVAGAATLASPVSVAAVASTKADPVPALYEAWRQASSEAIRCAQAVTAAETAMEAEFGSPWPRVQYGVYRDEAGDKQPLFLSDEREILKVTEAHMLVYPKAGRACREAMTVALRDKWARWEKMRKDRGIDRLSEIADKAGWTENAAWKRLFDEAFFLRFLVFLRPISQRQCQRSGYLVSS</sequence>
<gene>
    <name evidence="2" type="ORF">HBA54_04880</name>
</gene>
<comment type="caution">
    <text evidence="2">The sequence shown here is derived from an EMBL/GenBank/DDBJ whole genome shotgun (WGS) entry which is preliminary data.</text>
</comment>
<evidence type="ECO:0000313" key="2">
    <source>
        <dbReference type="EMBL" id="NIA67920.1"/>
    </source>
</evidence>
<evidence type="ECO:0000313" key="3">
    <source>
        <dbReference type="Proteomes" id="UP000761264"/>
    </source>
</evidence>
<dbReference type="AlphaFoldDB" id="A0A967C402"/>
<proteinExistence type="predicted"/>
<dbReference type="Proteomes" id="UP000761264">
    <property type="component" value="Unassembled WGS sequence"/>
</dbReference>
<organism evidence="2 3">
    <name type="scientific">Pelagibius litoralis</name>
    <dbReference type="NCBI Taxonomy" id="374515"/>
    <lineage>
        <taxon>Bacteria</taxon>
        <taxon>Pseudomonadati</taxon>
        <taxon>Pseudomonadota</taxon>
        <taxon>Alphaproteobacteria</taxon>
        <taxon>Rhodospirillales</taxon>
        <taxon>Rhodovibrionaceae</taxon>
        <taxon>Pelagibius</taxon>
    </lineage>
</organism>
<name>A0A967C402_9PROT</name>
<evidence type="ECO:0000256" key="1">
    <source>
        <dbReference type="SAM" id="SignalP"/>
    </source>
</evidence>
<reference evidence="2" key="1">
    <citation type="submission" date="2020-03" db="EMBL/GenBank/DDBJ databases">
        <title>Genome of Pelagibius litoralis DSM 21314T.</title>
        <authorList>
            <person name="Wang G."/>
        </authorList>
    </citation>
    <scope>NUCLEOTIDE SEQUENCE</scope>
    <source>
        <strain evidence="2">DSM 21314</strain>
    </source>
</reference>